<reference evidence="2" key="1">
    <citation type="submission" date="2021-06" db="EMBL/GenBank/DDBJ databases">
        <authorList>
            <person name="Kallberg Y."/>
            <person name="Tangrot J."/>
            <person name="Rosling A."/>
        </authorList>
    </citation>
    <scope>NUCLEOTIDE SEQUENCE</scope>
    <source>
        <strain evidence="2">UK204</strain>
    </source>
</reference>
<accession>A0A9N9A7J6</accession>
<dbReference type="InterPro" id="IPR013226">
    <property type="entry name" value="Pal1"/>
</dbReference>
<organism evidence="2 3">
    <name type="scientific">Funneliformis caledonium</name>
    <dbReference type="NCBI Taxonomy" id="1117310"/>
    <lineage>
        <taxon>Eukaryota</taxon>
        <taxon>Fungi</taxon>
        <taxon>Fungi incertae sedis</taxon>
        <taxon>Mucoromycota</taxon>
        <taxon>Glomeromycotina</taxon>
        <taxon>Glomeromycetes</taxon>
        <taxon>Glomerales</taxon>
        <taxon>Glomeraceae</taxon>
        <taxon>Funneliformis</taxon>
    </lineage>
</organism>
<feature type="region of interest" description="Disordered" evidence="1">
    <location>
        <begin position="1"/>
        <end position="62"/>
    </location>
</feature>
<evidence type="ECO:0000313" key="2">
    <source>
        <dbReference type="EMBL" id="CAG8519825.1"/>
    </source>
</evidence>
<sequence>MHNLNPFDTTEVEQTRQEDNKRQQKDDNPFIDKVEKEVNDPNQVVINKSTPTTLGKHSNQQKSKVDDIDLLDGTSYLYGAGLFHHESPYDCILPQQNVNEKVAPVNAFRKSEEINGSSQSLSDNTFNYQSYKNHRYTTYDVHLKHRDSFLEGSTAYVLPQPQQEEKKEKRQSFFKRISLFGKKRNDLEQKQAASSNPPNKFTRVDVLKKFE</sequence>
<evidence type="ECO:0000256" key="1">
    <source>
        <dbReference type="SAM" id="MobiDB-lite"/>
    </source>
</evidence>
<dbReference type="OrthoDB" id="5389892at2759"/>
<gene>
    <name evidence="2" type="ORF">FCALED_LOCUS4639</name>
</gene>
<name>A0A9N9A7J6_9GLOM</name>
<dbReference type="PANTHER" id="PTHR28307:SF2">
    <property type="entry name" value="PROTEIN PAL1"/>
    <property type="match status" value="1"/>
</dbReference>
<feature type="compositionally biased region" description="Basic and acidic residues" evidence="1">
    <location>
        <begin position="13"/>
        <end position="39"/>
    </location>
</feature>
<dbReference type="Proteomes" id="UP000789570">
    <property type="component" value="Unassembled WGS sequence"/>
</dbReference>
<proteinExistence type="predicted"/>
<comment type="caution">
    <text evidence="2">The sequence shown here is derived from an EMBL/GenBank/DDBJ whole genome shotgun (WGS) entry which is preliminary data.</text>
</comment>
<dbReference type="EMBL" id="CAJVPQ010000925">
    <property type="protein sequence ID" value="CAG8519825.1"/>
    <property type="molecule type" value="Genomic_DNA"/>
</dbReference>
<dbReference type="PANTHER" id="PTHR28307">
    <property type="entry name" value="PROTEIN PAL1"/>
    <property type="match status" value="1"/>
</dbReference>
<feature type="compositionally biased region" description="Polar residues" evidence="1">
    <location>
        <begin position="40"/>
        <end position="62"/>
    </location>
</feature>
<dbReference type="Pfam" id="PF08316">
    <property type="entry name" value="Pal1"/>
    <property type="match status" value="1"/>
</dbReference>
<keyword evidence="3" id="KW-1185">Reference proteome</keyword>
<evidence type="ECO:0000313" key="3">
    <source>
        <dbReference type="Proteomes" id="UP000789570"/>
    </source>
</evidence>
<protein>
    <submittedName>
        <fullName evidence="2">2201_t:CDS:1</fullName>
    </submittedName>
</protein>
<dbReference type="AlphaFoldDB" id="A0A9N9A7J6"/>
<dbReference type="GO" id="GO:0005737">
    <property type="term" value="C:cytoplasm"/>
    <property type="evidence" value="ECO:0007669"/>
    <property type="project" value="TreeGrafter"/>
</dbReference>